<protein>
    <recommendedName>
        <fullName evidence="1">Bacteriophage T5 Orf172 DNA-binding domain-containing protein</fullName>
    </recommendedName>
</protein>
<dbReference type="InterPro" id="IPR053006">
    <property type="entry name" value="Meiosis_regulatory"/>
</dbReference>
<dbReference type="GeneID" id="36579910"/>
<proteinExistence type="predicted"/>
<dbReference type="PANTHER" id="PTHR28094">
    <property type="entry name" value="MEIOTICALLY UP-REGULATED GENE 113 PROTEIN"/>
    <property type="match status" value="1"/>
</dbReference>
<feature type="domain" description="Bacteriophage T5 Orf172 DNA-binding" evidence="1">
    <location>
        <begin position="29"/>
        <end position="133"/>
    </location>
</feature>
<dbReference type="InterPro" id="IPR018306">
    <property type="entry name" value="Phage_T5_Orf172_DNA-bd"/>
</dbReference>
<accession>A0A2J6T3P2</accession>
<dbReference type="InParanoid" id="A0A2J6T3P2"/>
<evidence type="ECO:0000313" key="2">
    <source>
        <dbReference type="EMBL" id="PMD57627.1"/>
    </source>
</evidence>
<gene>
    <name evidence="2" type="ORF">K444DRAFT_31459</name>
</gene>
<dbReference type="AlphaFoldDB" id="A0A2J6T3P2"/>
<sequence>MGAQNARPGMNVIDSNLIKEMTSPIPQGGYVYIFKSPARKLVKIGKATDVNLRQKQIQTGCQLAYFDQVEVGSVHVKHPDRVAKLVHLELENFRARMICQYHEHEATREAVEQEHKEWFDVSEIVALESVLLWSDFVDQAYTSEGALTENWARMLTLLPNPTSAEIDSLEKGLKSLEAGDAIEVKIHHELRALRYRSWIKGQIWTSSRQAQSGTKGP</sequence>
<organism evidence="2 3">
    <name type="scientific">Hyaloscypha bicolor E</name>
    <dbReference type="NCBI Taxonomy" id="1095630"/>
    <lineage>
        <taxon>Eukaryota</taxon>
        <taxon>Fungi</taxon>
        <taxon>Dikarya</taxon>
        <taxon>Ascomycota</taxon>
        <taxon>Pezizomycotina</taxon>
        <taxon>Leotiomycetes</taxon>
        <taxon>Helotiales</taxon>
        <taxon>Hyaloscyphaceae</taxon>
        <taxon>Hyaloscypha</taxon>
        <taxon>Hyaloscypha bicolor</taxon>
    </lineage>
</organism>
<dbReference type="RefSeq" id="XP_024734531.1">
    <property type="nucleotide sequence ID" value="XM_024871828.1"/>
</dbReference>
<evidence type="ECO:0000313" key="3">
    <source>
        <dbReference type="Proteomes" id="UP000235371"/>
    </source>
</evidence>
<dbReference type="Pfam" id="PF10544">
    <property type="entry name" value="T5orf172"/>
    <property type="match status" value="1"/>
</dbReference>
<reference evidence="2 3" key="1">
    <citation type="submission" date="2016-04" db="EMBL/GenBank/DDBJ databases">
        <title>A degradative enzymes factory behind the ericoid mycorrhizal symbiosis.</title>
        <authorList>
            <consortium name="DOE Joint Genome Institute"/>
            <person name="Martino E."/>
            <person name="Morin E."/>
            <person name="Grelet G."/>
            <person name="Kuo A."/>
            <person name="Kohler A."/>
            <person name="Daghino S."/>
            <person name="Barry K."/>
            <person name="Choi C."/>
            <person name="Cichocki N."/>
            <person name="Clum A."/>
            <person name="Copeland A."/>
            <person name="Hainaut M."/>
            <person name="Haridas S."/>
            <person name="Labutti K."/>
            <person name="Lindquist E."/>
            <person name="Lipzen A."/>
            <person name="Khouja H.-R."/>
            <person name="Murat C."/>
            <person name="Ohm R."/>
            <person name="Olson A."/>
            <person name="Spatafora J."/>
            <person name="Veneault-Fourrey C."/>
            <person name="Henrissat B."/>
            <person name="Grigoriev I."/>
            <person name="Martin F."/>
            <person name="Perotto S."/>
        </authorList>
    </citation>
    <scope>NUCLEOTIDE SEQUENCE [LARGE SCALE GENOMIC DNA]</scope>
    <source>
        <strain evidence="2 3">E</strain>
    </source>
</reference>
<dbReference type="EMBL" id="KZ613846">
    <property type="protein sequence ID" value="PMD57627.1"/>
    <property type="molecule type" value="Genomic_DNA"/>
</dbReference>
<keyword evidence="3" id="KW-1185">Reference proteome</keyword>
<name>A0A2J6T3P2_9HELO</name>
<dbReference type="PANTHER" id="PTHR28094:SF1">
    <property type="entry name" value="MEIOTICALLY UP-REGULATED GENE 113 PROTEIN"/>
    <property type="match status" value="1"/>
</dbReference>
<dbReference type="STRING" id="1095630.A0A2J6T3P2"/>
<dbReference type="Proteomes" id="UP000235371">
    <property type="component" value="Unassembled WGS sequence"/>
</dbReference>
<dbReference type="OrthoDB" id="3511049at2759"/>
<evidence type="ECO:0000259" key="1">
    <source>
        <dbReference type="Pfam" id="PF10544"/>
    </source>
</evidence>